<name>A0AA35M117_9HYPO</name>
<dbReference type="GO" id="GO:0046872">
    <property type="term" value="F:metal ion binding"/>
    <property type="evidence" value="ECO:0007669"/>
    <property type="project" value="UniProtKB-KW"/>
</dbReference>
<keyword evidence="1" id="KW-0460">Magnesium</keyword>
<evidence type="ECO:0000256" key="2">
    <source>
        <dbReference type="SAM" id="MobiDB-lite"/>
    </source>
</evidence>
<feature type="binding site" evidence="1">
    <location>
        <position position="323"/>
    </location>
    <ligand>
        <name>Mg(2+)</name>
        <dbReference type="ChEBI" id="CHEBI:18420"/>
        <label>1</label>
    </ligand>
</feature>
<evidence type="ECO:0000313" key="3">
    <source>
        <dbReference type="EMBL" id="CAI6088478.1"/>
    </source>
</evidence>
<dbReference type="Gene3D" id="1.10.4080.10">
    <property type="entry name" value="ADP-ribosylation/Crystallin J1"/>
    <property type="match status" value="1"/>
</dbReference>
<keyword evidence="4" id="KW-1185">Reference proteome</keyword>
<sequence length="425" mass="45840">MAYQEDPLSFGNRVRAMMYGIAFGDALGATVEKLTAAQIRERYGRVESLDTPWWRMNLSDKERKGRIRGGGIYTDDTLMTLCLLQVYREQRRHLDPWDMADCMVRQIAWTPRWISELQCETMLLERLFFAEKWLFQKHQLSSCDPRTGGIGNMVNCGAAMYIAPIGAVNAGDPQAAYNEAIAFASAHQESYGLEAAGVLAAAVAAAFVPGTTIEAVVAEALRLAKDGTKLAIAAVVEAVPGLRGKSHAKVTAAFHDAIAPFSYTGDDIHHISTKVGRLTAAYTPSRLHSIEELPIALGFALLNNGDFAKSVPDGINSGRDTDSIGVMVGAILGALNGLGVIDPQVCGKINEVNKVDLLAEADSFAKVALGIQDADRRSFEAVLRSRDGFTNGVTNRHANGDTDGLTDGHRHDANGVNVVKPVNEN</sequence>
<feature type="binding site" evidence="1">
    <location>
        <position position="74"/>
    </location>
    <ligand>
        <name>Mg(2+)</name>
        <dbReference type="ChEBI" id="CHEBI:18420"/>
        <label>1</label>
    </ligand>
</feature>
<dbReference type="Proteomes" id="UP001160390">
    <property type="component" value="Unassembled WGS sequence"/>
</dbReference>
<dbReference type="PANTHER" id="PTHR16222">
    <property type="entry name" value="ADP-RIBOSYLGLYCOHYDROLASE"/>
    <property type="match status" value="1"/>
</dbReference>
<dbReference type="InterPro" id="IPR005502">
    <property type="entry name" value="Ribosyl_crysJ1"/>
</dbReference>
<evidence type="ECO:0000313" key="4">
    <source>
        <dbReference type="Proteomes" id="UP001160390"/>
    </source>
</evidence>
<reference evidence="3" key="1">
    <citation type="submission" date="2023-01" db="EMBL/GenBank/DDBJ databases">
        <authorList>
            <person name="Piombo E."/>
        </authorList>
    </citation>
    <scope>NUCLEOTIDE SEQUENCE</scope>
</reference>
<dbReference type="PANTHER" id="PTHR16222:SF12">
    <property type="entry name" value="ADP-RIBOSYLGLYCOHYDROLASE-RELATED"/>
    <property type="match status" value="1"/>
</dbReference>
<keyword evidence="1" id="KW-0479">Metal-binding</keyword>
<gene>
    <name evidence="3" type="ORF">CCHLO57077_00016902</name>
</gene>
<proteinExistence type="predicted"/>
<dbReference type="InterPro" id="IPR050792">
    <property type="entry name" value="ADP-ribosylglycohydrolase"/>
</dbReference>
<feature type="binding site" evidence="1">
    <location>
        <position position="75"/>
    </location>
    <ligand>
        <name>Mg(2+)</name>
        <dbReference type="ChEBI" id="CHEBI:18420"/>
        <label>1</label>
    </ligand>
</feature>
<dbReference type="SUPFAM" id="SSF101478">
    <property type="entry name" value="ADP-ribosylglycohydrolase"/>
    <property type="match status" value="1"/>
</dbReference>
<protein>
    <recommendedName>
        <fullName evidence="5">ADP-ribosylglycohydrolase</fullName>
    </recommendedName>
</protein>
<dbReference type="Pfam" id="PF03747">
    <property type="entry name" value="ADP_ribosyl_GH"/>
    <property type="match status" value="1"/>
</dbReference>
<dbReference type="InterPro" id="IPR036705">
    <property type="entry name" value="Ribosyl_crysJ1_sf"/>
</dbReference>
<evidence type="ECO:0000256" key="1">
    <source>
        <dbReference type="PIRSR" id="PIRSR605502-1"/>
    </source>
</evidence>
<comment type="caution">
    <text evidence="3">The sequence shown here is derived from an EMBL/GenBank/DDBJ whole genome shotgun (WGS) entry which is preliminary data.</text>
</comment>
<feature type="binding site" evidence="1">
    <location>
        <position position="322"/>
    </location>
    <ligand>
        <name>Mg(2+)</name>
        <dbReference type="ChEBI" id="CHEBI:18420"/>
        <label>1</label>
    </ligand>
</feature>
<evidence type="ECO:0008006" key="5">
    <source>
        <dbReference type="Google" id="ProtNLM"/>
    </source>
</evidence>
<dbReference type="AlphaFoldDB" id="A0AA35M117"/>
<organism evidence="3 4">
    <name type="scientific">Clonostachys chloroleuca</name>
    <dbReference type="NCBI Taxonomy" id="1926264"/>
    <lineage>
        <taxon>Eukaryota</taxon>
        <taxon>Fungi</taxon>
        <taxon>Dikarya</taxon>
        <taxon>Ascomycota</taxon>
        <taxon>Pezizomycotina</taxon>
        <taxon>Sordariomycetes</taxon>
        <taxon>Hypocreomycetidae</taxon>
        <taxon>Hypocreales</taxon>
        <taxon>Bionectriaceae</taxon>
        <taxon>Clonostachys</taxon>
    </lineage>
</organism>
<comment type="cofactor">
    <cofactor evidence="1">
        <name>Mg(2+)</name>
        <dbReference type="ChEBI" id="CHEBI:18420"/>
    </cofactor>
    <text evidence="1">Binds 2 magnesium ions per subunit.</text>
</comment>
<feature type="region of interest" description="Disordered" evidence="2">
    <location>
        <begin position="393"/>
        <end position="415"/>
    </location>
</feature>
<dbReference type="EMBL" id="CABFNP030000832">
    <property type="protein sequence ID" value="CAI6088478.1"/>
    <property type="molecule type" value="Genomic_DNA"/>
</dbReference>
<accession>A0AA35M117</accession>
<feature type="binding site" evidence="1">
    <location>
        <position position="320"/>
    </location>
    <ligand>
        <name>Mg(2+)</name>
        <dbReference type="ChEBI" id="CHEBI:18420"/>
        <label>1</label>
    </ligand>
</feature>
<feature type="binding site" evidence="1">
    <location>
        <position position="76"/>
    </location>
    <ligand>
        <name>Mg(2+)</name>
        <dbReference type="ChEBI" id="CHEBI:18420"/>
        <label>1</label>
    </ligand>
</feature>